<reference evidence="1 2" key="1">
    <citation type="submission" date="2021-06" db="EMBL/GenBank/DDBJ databases">
        <title>Caerostris extrusa draft genome.</title>
        <authorList>
            <person name="Kono N."/>
            <person name="Arakawa K."/>
        </authorList>
    </citation>
    <scope>NUCLEOTIDE SEQUENCE [LARGE SCALE GENOMIC DNA]</scope>
</reference>
<accession>A0AAV4QXW9</accession>
<evidence type="ECO:0000313" key="2">
    <source>
        <dbReference type="Proteomes" id="UP001054945"/>
    </source>
</evidence>
<protein>
    <submittedName>
        <fullName evidence="1">Uncharacterized protein</fullName>
    </submittedName>
</protein>
<dbReference type="Proteomes" id="UP001054945">
    <property type="component" value="Unassembled WGS sequence"/>
</dbReference>
<dbReference type="EMBL" id="BPLR01007048">
    <property type="protein sequence ID" value="GIY14095.1"/>
    <property type="molecule type" value="Genomic_DNA"/>
</dbReference>
<gene>
    <name evidence="1" type="ORF">CEXT_655131</name>
</gene>
<dbReference type="AlphaFoldDB" id="A0AAV4QXW9"/>
<evidence type="ECO:0000313" key="1">
    <source>
        <dbReference type="EMBL" id="GIY14095.1"/>
    </source>
</evidence>
<name>A0AAV4QXW9_CAEEX</name>
<comment type="caution">
    <text evidence="1">The sequence shown here is derived from an EMBL/GenBank/DDBJ whole genome shotgun (WGS) entry which is preliminary data.</text>
</comment>
<sequence length="66" mass="7701">MGLLVEDSVQLIQSHWNAASGPKYGCHADEVDDTIKKRFKYHLWMIRGHNQNDSQMKKACYKVQHN</sequence>
<keyword evidence="2" id="KW-1185">Reference proteome</keyword>
<proteinExistence type="predicted"/>
<organism evidence="1 2">
    <name type="scientific">Caerostris extrusa</name>
    <name type="common">Bark spider</name>
    <name type="synonym">Caerostris bankana</name>
    <dbReference type="NCBI Taxonomy" id="172846"/>
    <lineage>
        <taxon>Eukaryota</taxon>
        <taxon>Metazoa</taxon>
        <taxon>Ecdysozoa</taxon>
        <taxon>Arthropoda</taxon>
        <taxon>Chelicerata</taxon>
        <taxon>Arachnida</taxon>
        <taxon>Araneae</taxon>
        <taxon>Araneomorphae</taxon>
        <taxon>Entelegynae</taxon>
        <taxon>Araneoidea</taxon>
        <taxon>Araneidae</taxon>
        <taxon>Caerostris</taxon>
    </lineage>
</organism>